<dbReference type="Pfam" id="PF13704">
    <property type="entry name" value="Glyco_tranf_2_4"/>
    <property type="match status" value="1"/>
</dbReference>
<dbReference type="AlphaFoldDB" id="A0A1S1P7L0"/>
<dbReference type="EMBL" id="MNAO01000066">
    <property type="protein sequence ID" value="OHV17045.1"/>
    <property type="molecule type" value="Genomic_DNA"/>
</dbReference>
<evidence type="ECO:0008006" key="4">
    <source>
        <dbReference type="Google" id="ProtNLM"/>
    </source>
</evidence>
<feature type="compositionally biased region" description="Pro residues" evidence="1">
    <location>
        <begin position="215"/>
        <end position="224"/>
    </location>
</feature>
<gene>
    <name evidence="2" type="ORF">BK022_08125</name>
</gene>
<protein>
    <recommendedName>
        <fullName evidence="4">Glycosyl transferase family 2</fullName>
    </recommendedName>
</protein>
<evidence type="ECO:0000313" key="2">
    <source>
        <dbReference type="EMBL" id="OHV17045.1"/>
    </source>
</evidence>
<name>A0A1S1P7L0_METEX</name>
<comment type="caution">
    <text evidence="2">The sequence shown here is derived from an EMBL/GenBank/DDBJ whole genome shotgun (WGS) entry which is preliminary data.</text>
</comment>
<reference evidence="2 3" key="1">
    <citation type="submission" date="2016-10" db="EMBL/GenBank/DDBJ databases">
        <title>Draft genome sequence of Methylobacterium extorquens CP3, a seed endophyte of Crotalaria pumila with plant growth-promoting and metal tolerance properties.</title>
        <authorList>
            <person name="Sanchez-Lopez A.S."/>
            <person name="Van Hamme J.D."/>
            <person name="Thijs S."/>
            <person name="Mcammond B.M."/>
            <person name="Stevens V."/>
            <person name="Gonzalez-Chavez M.D.C."/>
            <person name="Vangronsveld J."/>
        </authorList>
    </citation>
    <scope>NUCLEOTIDE SEQUENCE [LARGE SCALE GENOMIC DNA]</scope>
    <source>
        <strain evidence="2 3">CP3</strain>
    </source>
</reference>
<proteinExistence type="predicted"/>
<organism evidence="2 3">
    <name type="scientific">Methylorubrum extorquens</name>
    <name type="common">Methylobacterium dichloromethanicum</name>
    <name type="synonym">Methylobacterium extorquens</name>
    <dbReference type="NCBI Taxonomy" id="408"/>
    <lineage>
        <taxon>Bacteria</taxon>
        <taxon>Pseudomonadati</taxon>
        <taxon>Pseudomonadota</taxon>
        <taxon>Alphaproteobacteria</taxon>
        <taxon>Hyphomicrobiales</taxon>
        <taxon>Methylobacteriaceae</taxon>
        <taxon>Methylorubrum</taxon>
    </lineage>
</organism>
<evidence type="ECO:0000313" key="3">
    <source>
        <dbReference type="Proteomes" id="UP000180215"/>
    </source>
</evidence>
<evidence type="ECO:0000256" key="1">
    <source>
        <dbReference type="SAM" id="MobiDB-lite"/>
    </source>
</evidence>
<sequence>MRTFAIVAVVEGAAPELFEWLAFHRAVGVRHFVIYDNGLDGEAAAFLKAQAAIGVTTLPCPTRVDRTPLFAAYDHFLASWARLFRFAAFLGTDEFLVPAPGRSIEDWIARIPPHAGAVVINRRVFDTAAPEGPASGLVLRRFPRSLAQADHAENRVVTSIYRQGAITTIADPHMTELVRGERLMSDFGPAEPDPQRPGAILAVRHGEIRLNHYPRPVPSAPPPETRAETEPCTRTASWVRPTLDEMRHLLAYVESVAPAEAARLRARSAAVPELAQPVAPREHRLWRLRHLHRPRVEAAGRFVRRKIFGAPRPW</sequence>
<feature type="region of interest" description="Disordered" evidence="1">
    <location>
        <begin position="213"/>
        <end position="233"/>
    </location>
</feature>
<accession>A0A1S1P7L0</accession>
<dbReference type="Proteomes" id="UP000180215">
    <property type="component" value="Unassembled WGS sequence"/>
</dbReference>